<keyword evidence="4" id="KW-1185">Reference proteome</keyword>
<evidence type="ECO:0000256" key="1">
    <source>
        <dbReference type="SAM" id="MobiDB-lite"/>
    </source>
</evidence>
<dbReference type="EMBL" id="JANFNH010000014">
    <property type="protein sequence ID" value="MCQ4043354.1"/>
    <property type="molecule type" value="Genomic_DNA"/>
</dbReference>
<accession>A0ABT1PDB3</accession>
<keyword evidence="2" id="KW-1133">Transmembrane helix</keyword>
<feature type="region of interest" description="Disordered" evidence="1">
    <location>
        <begin position="204"/>
        <end position="228"/>
    </location>
</feature>
<proteinExistence type="predicted"/>
<reference evidence="3 4" key="1">
    <citation type="submission" date="2022-06" db="EMBL/GenBank/DDBJ databases">
        <title>Draft genome sequence of type strain Streptomyces rubrisoli DSM 42083.</title>
        <authorList>
            <person name="Duangmal K."/>
            <person name="Klaysubun C."/>
        </authorList>
    </citation>
    <scope>NUCLEOTIDE SEQUENCE [LARGE SCALE GENOMIC DNA]</scope>
    <source>
        <strain evidence="3 4">DSM 42083</strain>
    </source>
</reference>
<evidence type="ECO:0000256" key="2">
    <source>
        <dbReference type="SAM" id="Phobius"/>
    </source>
</evidence>
<dbReference type="Proteomes" id="UP001206206">
    <property type="component" value="Unassembled WGS sequence"/>
</dbReference>
<evidence type="ECO:0000313" key="3">
    <source>
        <dbReference type="EMBL" id="MCQ4043354.1"/>
    </source>
</evidence>
<comment type="caution">
    <text evidence="3">The sequence shown here is derived from an EMBL/GenBank/DDBJ whole genome shotgun (WGS) entry which is preliminary data.</text>
</comment>
<protein>
    <submittedName>
        <fullName evidence="3">Uncharacterized protein</fullName>
    </submittedName>
</protein>
<feature type="transmembrane region" description="Helical" evidence="2">
    <location>
        <begin position="77"/>
        <end position="98"/>
    </location>
</feature>
<sequence>MKNEKRNPVDDRTAEQLLRCEAEDFVDGGELGTLSALLRAAGADDPSPAHGEDAAVAAFRTVRAGLRRPRRRRLTGSLRAGVAAAVAATLFGGVAVAAQTGALRLPFSSGHGPGPGVSAPASARTSTPPVPTGVPDGGGHASASVGAPTPSGRADPHDGAQSLRGLCTAYRASHRHQPGGMDRLIQAAGSEAAVAHYCATLLGSASDKGGHGGGKQGGRPSPTDGKGK</sequence>
<keyword evidence="2" id="KW-0472">Membrane</keyword>
<gene>
    <name evidence="3" type="ORF">NON19_15300</name>
</gene>
<feature type="region of interest" description="Disordered" evidence="1">
    <location>
        <begin position="109"/>
        <end position="161"/>
    </location>
</feature>
<organism evidence="3 4">
    <name type="scientific">Streptantibioticus rubrisoli</name>
    <dbReference type="NCBI Taxonomy" id="1387313"/>
    <lineage>
        <taxon>Bacteria</taxon>
        <taxon>Bacillati</taxon>
        <taxon>Actinomycetota</taxon>
        <taxon>Actinomycetes</taxon>
        <taxon>Kitasatosporales</taxon>
        <taxon>Streptomycetaceae</taxon>
        <taxon>Streptantibioticus</taxon>
    </lineage>
</organism>
<name>A0ABT1PDB3_9ACTN</name>
<dbReference type="RefSeq" id="WP_255928374.1">
    <property type="nucleotide sequence ID" value="NZ_JANFNH010000014.1"/>
</dbReference>
<evidence type="ECO:0000313" key="4">
    <source>
        <dbReference type="Proteomes" id="UP001206206"/>
    </source>
</evidence>
<keyword evidence="2" id="KW-0812">Transmembrane</keyword>